<feature type="transmembrane region" description="Helical" evidence="16">
    <location>
        <begin position="485"/>
        <end position="506"/>
    </location>
</feature>
<dbReference type="InterPro" id="IPR036927">
    <property type="entry name" value="Cyt_c_oxase-like_su1_sf"/>
</dbReference>
<dbReference type="Gene3D" id="1.20.210.10">
    <property type="entry name" value="Cytochrome c oxidase-like, subunit I domain"/>
    <property type="match status" value="1"/>
</dbReference>
<evidence type="ECO:0000256" key="16">
    <source>
        <dbReference type="SAM" id="Phobius"/>
    </source>
</evidence>
<evidence type="ECO:0000256" key="1">
    <source>
        <dbReference type="ARBA" id="ARBA00004651"/>
    </source>
</evidence>
<dbReference type="InterPro" id="IPR035973">
    <property type="entry name" value="Cyt_c_oxidase_su3-like_sf"/>
</dbReference>
<feature type="transmembrane region" description="Helical" evidence="16">
    <location>
        <begin position="336"/>
        <end position="361"/>
    </location>
</feature>
<keyword evidence="12" id="KW-0186">Copper</keyword>
<name>A0A2U2IZ51_9SPHN</name>
<feature type="region of interest" description="Disordered" evidence="15">
    <location>
        <begin position="1"/>
        <end position="21"/>
    </location>
</feature>
<proteinExistence type="inferred from homology"/>
<feature type="transmembrane region" description="Helical" evidence="16">
    <location>
        <begin position="744"/>
        <end position="767"/>
    </location>
</feature>
<feature type="domain" description="Cytochrome oxidase subunit I profile" evidence="17">
    <location>
        <begin position="27"/>
        <end position="558"/>
    </location>
</feature>
<feature type="transmembrane region" description="Helical" evidence="16">
    <location>
        <begin position="409"/>
        <end position="431"/>
    </location>
</feature>
<feature type="transmembrane region" description="Helical" evidence="16">
    <location>
        <begin position="277"/>
        <end position="296"/>
    </location>
</feature>
<dbReference type="InterPro" id="IPR000883">
    <property type="entry name" value="Cyt_C_Oxase_1"/>
</dbReference>
<evidence type="ECO:0000256" key="2">
    <source>
        <dbReference type="ARBA" id="ARBA00009578"/>
    </source>
</evidence>
<keyword evidence="11" id="KW-0408">Iron</keyword>
<feature type="transmembrane region" description="Helical" evidence="16">
    <location>
        <begin position="49"/>
        <end position="72"/>
    </location>
</feature>
<dbReference type="PROSITE" id="PS00077">
    <property type="entry name" value="COX1_CUB"/>
    <property type="match status" value="1"/>
</dbReference>
<evidence type="ECO:0000256" key="3">
    <source>
        <dbReference type="ARBA" id="ARBA00022448"/>
    </source>
</evidence>
<organism evidence="18 19">
    <name type="scientific">Allosphingosinicella humi</name>
    <dbReference type="NCBI Taxonomy" id="2068657"/>
    <lineage>
        <taxon>Bacteria</taxon>
        <taxon>Pseudomonadati</taxon>
        <taxon>Pseudomonadota</taxon>
        <taxon>Alphaproteobacteria</taxon>
        <taxon>Sphingomonadales</taxon>
        <taxon>Sphingomonadaceae</taxon>
        <taxon>Allosphingosinicella</taxon>
    </lineage>
</organism>
<keyword evidence="7 14" id="KW-0812">Transmembrane</keyword>
<feature type="transmembrane region" description="Helical" evidence="16">
    <location>
        <begin position="712"/>
        <end position="732"/>
    </location>
</feature>
<feature type="transmembrane region" description="Helical" evidence="16">
    <location>
        <begin position="179"/>
        <end position="203"/>
    </location>
</feature>
<feature type="transmembrane region" description="Helical" evidence="16">
    <location>
        <begin position="619"/>
        <end position="639"/>
    </location>
</feature>
<feature type="transmembrane region" description="Helical" evidence="16">
    <location>
        <begin position="443"/>
        <end position="465"/>
    </location>
</feature>
<keyword evidence="5 14" id="KW-0349">Heme</keyword>
<feature type="transmembrane region" description="Helical" evidence="16">
    <location>
        <begin position="134"/>
        <end position="153"/>
    </location>
</feature>
<dbReference type="PANTHER" id="PTHR10422:SF35">
    <property type="entry name" value="CYTOCHROME BO(3) UBIQUINOL OXIDASE SUBUNIT 1"/>
    <property type="match status" value="1"/>
</dbReference>
<evidence type="ECO:0000313" key="18">
    <source>
        <dbReference type="EMBL" id="PWG01362.1"/>
    </source>
</evidence>
<evidence type="ECO:0000256" key="5">
    <source>
        <dbReference type="ARBA" id="ARBA00022617"/>
    </source>
</evidence>
<dbReference type="OrthoDB" id="9803294at2"/>
<reference evidence="18 19" key="1">
    <citation type="submission" date="2018-05" db="EMBL/GenBank/DDBJ databases">
        <title>Genome of Sphingosinicella humi QZX222.</title>
        <authorList>
            <person name="Qiao Z."/>
            <person name="Wang G."/>
        </authorList>
    </citation>
    <scope>NUCLEOTIDE SEQUENCE [LARGE SCALE GENOMIC DNA]</scope>
    <source>
        <strain evidence="18 19">QZX222</strain>
    </source>
</reference>
<dbReference type="GO" id="GO:0020037">
    <property type="term" value="F:heme binding"/>
    <property type="evidence" value="ECO:0007669"/>
    <property type="project" value="InterPro"/>
</dbReference>
<keyword evidence="10 16" id="KW-1133">Transmembrane helix</keyword>
<evidence type="ECO:0000256" key="8">
    <source>
        <dbReference type="ARBA" id="ARBA00022723"/>
    </source>
</evidence>
<evidence type="ECO:0000256" key="4">
    <source>
        <dbReference type="ARBA" id="ARBA00022475"/>
    </source>
</evidence>
<sequence>MTDEEAAFRAAAKNLPDPRPRPEEELKILEEVWRQPTGWRLPTAVNNNIVGAAYVGAALLFFVLAGCLALLMRSQLATPMAEIVGQDTYNQLFTMHGTVMMFLFAVPAVEAMGVLLLPQMLAARDLPFPRLSAFAFWAYLVGGLVFFTTIFFGQSPDGGWFMYPPLTSYIYSPDSKADWWLLGIGFIEISAIAGAIEIVVGVLKTRSPGMSLDKLPLFGWAMLVFAGMIIVGFPAIILGTILLELERAFHWPFFVAEKGGDPLLWQHLFWFFGHPEVYIIFIPAAGMMSMIVPVVARAKLVGYRLIVAALVATGFISFGLWVHHMFTTGLPPISTGFFSAASMAVAIPAGIQVFAWIATIMAGERARWNVPTLFTVGFLIIFTMGGLTGVMVAMVPFDWQAHDTYFVVAHLHYVLIGGMVFPLFAAIYYWVPMVSRFALSERVGKWVFWLMFTGMHLTFLPMHWTGFAGMPRRVYTYLPEMGLDGLNLVSTMGAFTIGAGVALFVIDMALKFRMTQDENAGNVYGGGTLEWLPNGSYAARSIPIVKSREPLWDNPELSDQVEKGQWFLPGALTRRRETIVTSPLKAIPQYLVIIPGPSWWHVVAAVFTAVFFLSLTVKMVLVAVIGGVIAIAAMLRWVWELDQGPDHDPVDVGGGLKLPVYMLGNKNHAIWAVWVLIVVIGMIFTCMVFSYVYLWSVQPDRWPPPGTRLPGLLHTGGALLLLAGSAGLLAIADRMLTQGRGKAAVVAPLLAGVLVLGAAVGGDIWLWTRTGLWPSESGYGASTFALGFLNAQNLAAITFMAGLVAARILVGRTDNVRRLSFDTTRLLWRYTIVQAAVTVIVAHGFPRLVS</sequence>
<evidence type="ECO:0000256" key="6">
    <source>
        <dbReference type="ARBA" id="ARBA00022660"/>
    </source>
</evidence>
<feature type="transmembrane region" description="Helical" evidence="16">
    <location>
        <begin position="99"/>
        <end position="122"/>
    </location>
</feature>
<dbReference type="GO" id="GO:0004129">
    <property type="term" value="F:cytochrome-c oxidase activity"/>
    <property type="evidence" value="ECO:0007669"/>
    <property type="project" value="InterPro"/>
</dbReference>
<feature type="transmembrane region" description="Helical" evidence="16">
    <location>
        <begin position="215"/>
        <end position="243"/>
    </location>
</feature>
<evidence type="ECO:0000256" key="15">
    <source>
        <dbReference type="SAM" id="MobiDB-lite"/>
    </source>
</evidence>
<dbReference type="PROSITE" id="PS50855">
    <property type="entry name" value="COX1"/>
    <property type="match status" value="1"/>
</dbReference>
<evidence type="ECO:0000256" key="7">
    <source>
        <dbReference type="ARBA" id="ARBA00022692"/>
    </source>
</evidence>
<evidence type="ECO:0000256" key="12">
    <source>
        <dbReference type="ARBA" id="ARBA00023008"/>
    </source>
</evidence>
<gene>
    <name evidence="18" type="ORF">DF286_14675</name>
</gene>
<dbReference type="GO" id="GO:0022904">
    <property type="term" value="P:respiratory electron transport chain"/>
    <property type="evidence" value="ECO:0007669"/>
    <property type="project" value="InterPro"/>
</dbReference>
<evidence type="ECO:0000256" key="13">
    <source>
        <dbReference type="ARBA" id="ARBA00023136"/>
    </source>
</evidence>
<comment type="similarity">
    <text evidence="2 14">Belongs to the heme-copper respiratory oxidase family.</text>
</comment>
<protein>
    <submittedName>
        <fullName evidence="18">Cytochrome ubiquinol oxidase subunit I</fullName>
    </submittedName>
</protein>
<dbReference type="SUPFAM" id="SSF81442">
    <property type="entry name" value="Cytochrome c oxidase subunit I-like"/>
    <property type="match status" value="1"/>
</dbReference>
<dbReference type="InterPro" id="IPR023615">
    <property type="entry name" value="Cyt_c_Oxase_su1_BS"/>
</dbReference>
<evidence type="ECO:0000256" key="9">
    <source>
        <dbReference type="ARBA" id="ARBA00022982"/>
    </source>
</evidence>
<feature type="transmembrane region" description="Helical" evidence="16">
    <location>
        <begin position="303"/>
        <end position="324"/>
    </location>
</feature>
<feature type="transmembrane region" description="Helical" evidence="16">
    <location>
        <begin position="373"/>
        <end position="397"/>
    </location>
</feature>
<dbReference type="InterPro" id="IPR013833">
    <property type="entry name" value="Cyt_c_oxidase_su3_a-hlx"/>
</dbReference>
<evidence type="ECO:0000256" key="10">
    <source>
        <dbReference type="ARBA" id="ARBA00022989"/>
    </source>
</evidence>
<evidence type="ECO:0000313" key="19">
    <source>
        <dbReference type="Proteomes" id="UP000245916"/>
    </source>
</evidence>
<dbReference type="GO" id="GO:0005886">
    <property type="term" value="C:plasma membrane"/>
    <property type="evidence" value="ECO:0007669"/>
    <property type="project" value="UniProtKB-SubCell"/>
</dbReference>
<evidence type="ECO:0000256" key="14">
    <source>
        <dbReference type="RuleBase" id="RU000370"/>
    </source>
</evidence>
<keyword evidence="4" id="KW-1003">Cell membrane</keyword>
<feature type="transmembrane region" description="Helical" evidence="16">
    <location>
        <begin position="827"/>
        <end position="845"/>
    </location>
</feature>
<keyword evidence="6 14" id="KW-0679">Respiratory chain</keyword>
<dbReference type="PANTHER" id="PTHR10422">
    <property type="entry name" value="CYTOCHROME C OXIDASE SUBUNIT 1"/>
    <property type="match status" value="1"/>
</dbReference>
<feature type="transmembrane region" description="Helical" evidence="16">
    <location>
        <begin position="590"/>
        <end position="613"/>
    </location>
</feature>
<dbReference type="RefSeq" id="WP_109272423.1">
    <property type="nucleotide sequence ID" value="NZ_QFFF01000002.1"/>
</dbReference>
<dbReference type="SUPFAM" id="SSF81452">
    <property type="entry name" value="Cytochrome c oxidase subunit III-like"/>
    <property type="match status" value="1"/>
</dbReference>
<keyword evidence="3 14" id="KW-0813">Transport</keyword>
<accession>A0A2U2IZ51</accession>
<dbReference type="PRINTS" id="PR01165">
    <property type="entry name" value="CYCOXIDASEI"/>
</dbReference>
<keyword evidence="19" id="KW-1185">Reference proteome</keyword>
<keyword evidence="9 14" id="KW-0249">Electron transport</keyword>
<feature type="transmembrane region" description="Helical" evidence="16">
    <location>
        <begin position="779"/>
        <end position="806"/>
    </location>
</feature>
<feature type="transmembrane region" description="Helical" evidence="16">
    <location>
        <begin position="669"/>
        <end position="692"/>
    </location>
</feature>
<dbReference type="Pfam" id="PF00115">
    <property type="entry name" value="COX1"/>
    <property type="match status" value="1"/>
</dbReference>
<dbReference type="GO" id="GO:0046872">
    <property type="term" value="F:metal ion binding"/>
    <property type="evidence" value="ECO:0007669"/>
    <property type="project" value="UniProtKB-KW"/>
</dbReference>
<dbReference type="AlphaFoldDB" id="A0A2U2IZ51"/>
<evidence type="ECO:0000256" key="11">
    <source>
        <dbReference type="ARBA" id="ARBA00023004"/>
    </source>
</evidence>
<comment type="subcellular location">
    <subcellularLocation>
        <location evidence="1">Cell membrane</location>
        <topology evidence="1">Multi-pass membrane protein</topology>
    </subcellularLocation>
</comment>
<dbReference type="Gene3D" id="1.20.120.80">
    <property type="entry name" value="Cytochrome c oxidase, subunit III, four-helix bundle"/>
    <property type="match status" value="1"/>
</dbReference>
<dbReference type="Proteomes" id="UP000245916">
    <property type="component" value="Unassembled WGS sequence"/>
</dbReference>
<dbReference type="InterPro" id="IPR023616">
    <property type="entry name" value="Cyt_c_oxase-like_su1_dom"/>
</dbReference>
<dbReference type="GO" id="GO:0009060">
    <property type="term" value="P:aerobic respiration"/>
    <property type="evidence" value="ECO:0007669"/>
    <property type="project" value="InterPro"/>
</dbReference>
<keyword evidence="13 16" id="KW-0472">Membrane</keyword>
<comment type="caution">
    <text evidence="18">The sequence shown here is derived from an EMBL/GenBank/DDBJ whole genome shotgun (WGS) entry which is preliminary data.</text>
</comment>
<evidence type="ECO:0000259" key="17">
    <source>
        <dbReference type="PROSITE" id="PS50855"/>
    </source>
</evidence>
<keyword evidence="8" id="KW-0479">Metal-binding</keyword>
<dbReference type="GO" id="GO:0015990">
    <property type="term" value="P:electron transport coupled proton transport"/>
    <property type="evidence" value="ECO:0007669"/>
    <property type="project" value="TreeGrafter"/>
</dbReference>
<dbReference type="EMBL" id="QFFF01000002">
    <property type="protein sequence ID" value="PWG01362.1"/>
    <property type="molecule type" value="Genomic_DNA"/>
</dbReference>